<dbReference type="InterPro" id="IPR018485">
    <property type="entry name" value="FGGY_C"/>
</dbReference>
<sequence length="375" mass="41399">MQRLLKQGKLAFGCLDTWLIYKLSGGVVCISEPSNASSTGLFDPYTVHFFYSFYKLSTCLYDMKYLPGMMEWGYGLLQFFSFPTSVLPRLSFSAGVTLAVTDKKLFGAPIIVAAAAGDQQSALFACGCWIENNIVVSLGTGSFVDVNTGASPHCSLKGIEGLYPLVGWKFPNSLKFVAEGCSQDTAIILRWAESIGLFEDITVTSRMAQSCSISGLYFIPAFFGIQTPLNDDTACCGFLGIRPDTTKEQMVRAMLESIAFRICQIWKTVNDEIDTCSTEFVRCCGGVSMNDFICQTISTLIKLPLQRIASPSFASACGVAMMAGITCGLWKKDDLDDLIDIEKTFVPDFSVRKKLLHDFKKWEAAMQRCLHFYDT</sequence>
<accession>A0A1I8EGL1</accession>
<dbReference type="SUPFAM" id="SSF53067">
    <property type="entry name" value="Actin-like ATPase domain"/>
    <property type="match status" value="2"/>
</dbReference>
<dbReference type="PANTHER" id="PTHR10196">
    <property type="entry name" value="SUGAR KINASE"/>
    <property type="match status" value="1"/>
</dbReference>
<reference evidence="5" key="1">
    <citation type="submission" date="2016-11" db="UniProtKB">
        <authorList>
            <consortium name="WormBaseParasite"/>
        </authorList>
    </citation>
    <scope>IDENTIFICATION</scope>
    <source>
        <strain evidence="5">pt0022</strain>
    </source>
</reference>
<dbReference type="FunFam" id="3.30.420.40:FF:000104">
    <property type="entry name" value="putative glycerol kinase 5"/>
    <property type="match status" value="1"/>
</dbReference>
<dbReference type="AlphaFoldDB" id="A0A1I8EGL1"/>
<dbReference type="Gene3D" id="3.30.420.40">
    <property type="match status" value="2"/>
</dbReference>
<comment type="similarity">
    <text evidence="1">Belongs to the FGGY kinase family.</text>
</comment>
<keyword evidence="3" id="KW-0418">Kinase</keyword>
<proteinExistence type="inferred from homology"/>
<evidence type="ECO:0000256" key="1">
    <source>
        <dbReference type="ARBA" id="ARBA00009156"/>
    </source>
</evidence>
<evidence type="ECO:0000313" key="5">
    <source>
        <dbReference type="WBParaSite" id="maker-PairedContig_1982-snap-gene-0.5-mRNA-1"/>
    </source>
</evidence>
<dbReference type="GO" id="GO:0016301">
    <property type="term" value="F:kinase activity"/>
    <property type="evidence" value="ECO:0007669"/>
    <property type="project" value="UniProtKB-KW"/>
</dbReference>
<organism evidence="5">
    <name type="scientific">Wuchereria bancrofti</name>
    <dbReference type="NCBI Taxonomy" id="6293"/>
    <lineage>
        <taxon>Eukaryota</taxon>
        <taxon>Metazoa</taxon>
        <taxon>Ecdysozoa</taxon>
        <taxon>Nematoda</taxon>
        <taxon>Chromadorea</taxon>
        <taxon>Rhabditida</taxon>
        <taxon>Spirurina</taxon>
        <taxon>Spiruromorpha</taxon>
        <taxon>Filarioidea</taxon>
        <taxon>Onchocercidae</taxon>
        <taxon>Wuchereria</taxon>
    </lineage>
</organism>
<feature type="domain" description="Carbohydrate kinase FGGY C-terminal" evidence="4">
    <location>
        <begin position="135"/>
        <end position="326"/>
    </location>
</feature>
<protein>
    <submittedName>
        <fullName evidence="5">FGGY_C domain-containing protein</fullName>
    </submittedName>
</protein>
<evidence type="ECO:0000256" key="2">
    <source>
        <dbReference type="ARBA" id="ARBA00022679"/>
    </source>
</evidence>
<dbReference type="GO" id="GO:0046167">
    <property type="term" value="P:glycerol-3-phosphate biosynthetic process"/>
    <property type="evidence" value="ECO:0007669"/>
    <property type="project" value="TreeGrafter"/>
</dbReference>
<dbReference type="PANTHER" id="PTHR10196:SF68">
    <property type="entry name" value="GLYCEROL KINASE 5-RELATED"/>
    <property type="match status" value="1"/>
</dbReference>
<evidence type="ECO:0000259" key="4">
    <source>
        <dbReference type="Pfam" id="PF02782"/>
    </source>
</evidence>
<evidence type="ECO:0000256" key="3">
    <source>
        <dbReference type="ARBA" id="ARBA00022777"/>
    </source>
</evidence>
<dbReference type="InterPro" id="IPR043129">
    <property type="entry name" value="ATPase_NBD"/>
</dbReference>
<dbReference type="STRING" id="6293.A0A1I8EGL1"/>
<dbReference type="GO" id="GO:0006641">
    <property type="term" value="P:triglyceride metabolic process"/>
    <property type="evidence" value="ECO:0007669"/>
    <property type="project" value="TreeGrafter"/>
</dbReference>
<dbReference type="GO" id="GO:0006071">
    <property type="term" value="P:glycerol metabolic process"/>
    <property type="evidence" value="ECO:0007669"/>
    <property type="project" value="TreeGrafter"/>
</dbReference>
<keyword evidence="2" id="KW-0808">Transferase</keyword>
<dbReference type="GO" id="GO:0005739">
    <property type="term" value="C:mitochondrion"/>
    <property type="evidence" value="ECO:0007669"/>
    <property type="project" value="TreeGrafter"/>
</dbReference>
<dbReference type="WBParaSite" id="maker-PairedContig_1982-snap-gene-0.5-mRNA-1">
    <property type="protein sequence ID" value="maker-PairedContig_1982-snap-gene-0.5-mRNA-1"/>
    <property type="gene ID" value="maker-PairedContig_1982-snap-gene-0.5"/>
</dbReference>
<name>A0A1I8EGL1_WUCBA</name>
<dbReference type="Pfam" id="PF02782">
    <property type="entry name" value="FGGY_C"/>
    <property type="match status" value="1"/>
</dbReference>